<dbReference type="InterPro" id="IPR001310">
    <property type="entry name" value="Histidine_triad_HIT"/>
</dbReference>
<dbReference type="AlphaFoldDB" id="A0A9X2F5Y1"/>
<dbReference type="PRINTS" id="PR00332">
    <property type="entry name" value="HISTRIAD"/>
</dbReference>
<dbReference type="InterPro" id="IPR011146">
    <property type="entry name" value="HIT-like"/>
</dbReference>
<evidence type="ECO:0000256" key="3">
    <source>
        <dbReference type="PROSITE-ProRule" id="PRU00464"/>
    </source>
</evidence>
<accession>A0A9X2F5Y1</accession>
<keyword evidence="6" id="KW-1185">Reference proteome</keyword>
<evidence type="ECO:0000256" key="2">
    <source>
        <dbReference type="PIRSR" id="PIRSR601310-3"/>
    </source>
</evidence>
<dbReference type="Pfam" id="PF01230">
    <property type="entry name" value="HIT"/>
    <property type="match status" value="1"/>
</dbReference>
<dbReference type="GO" id="GO:0003824">
    <property type="term" value="F:catalytic activity"/>
    <property type="evidence" value="ECO:0007669"/>
    <property type="project" value="InterPro"/>
</dbReference>
<dbReference type="PROSITE" id="PS51084">
    <property type="entry name" value="HIT_2"/>
    <property type="match status" value="1"/>
</dbReference>
<name>A0A9X2F5Y1_9SPHI</name>
<evidence type="ECO:0000313" key="5">
    <source>
        <dbReference type="EMBL" id="MCO4294755.1"/>
    </source>
</evidence>
<comment type="caution">
    <text evidence="5">The sequence shown here is derived from an EMBL/GenBank/DDBJ whole genome shotgun (WGS) entry which is preliminary data.</text>
</comment>
<feature type="active site" description="Tele-AMP-histidine intermediate" evidence="1">
    <location>
        <position position="93"/>
    </location>
</feature>
<reference evidence="5" key="1">
    <citation type="submission" date="2022-06" db="EMBL/GenBank/DDBJ databases">
        <title>Solitalea sp. MAHUQ-68 isolated from rhizospheric soil.</title>
        <authorList>
            <person name="Huq M.A."/>
        </authorList>
    </citation>
    <scope>NUCLEOTIDE SEQUENCE</scope>
    <source>
        <strain evidence="5">MAHUQ-68</strain>
    </source>
</reference>
<feature type="short sequence motif" description="Histidine triad motif" evidence="2 3">
    <location>
        <begin position="91"/>
        <end position="95"/>
    </location>
</feature>
<sequence>MASIFSKIVAGEIPAFKVAENEEFLAFLDIEPLAEGHTLVIPKKEVDYLFDVDDELLGRMMIFSKAVAKKIEKAIPCLRIGVTVIGLEVPHAHIHLIPINAIGDMNFSKKPTPPSMDKLKATLDKILAQ</sequence>
<dbReference type="SUPFAM" id="SSF54197">
    <property type="entry name" value="HIT-like"/>
    <property type="match status" value="1"/>
</dbReference>
<proteinExistence type="predicted"/>
<evidence type="ECO:0000256" key="1">
    <source>
        <dbReference type="PIRSR" id="PIRSR601310-1"/>
    </source>
</evidence>
<dbReference type="GO" id="GO:0009117">
    <property type="term" value="P:nucleotide metabolic process"/>
    <property type="evidence" value="ECO:0007669"/>
    <property type="project" value="TreeGrafter"/>
</dbReference>
<organism evidence="5 6">
    <name type="scientific">Solitalea agri</name>
    <dbReference type="NCBI Taxonomy" id="2953739"/>
    <lineage>
        <taxon>Bacteria</taxon>
        <taxon>Pseudomonadati</taxon>
        <taxon>Bacteroidota</taxon>
        <taxon>Sphingobacteriia</taxon>
        <taxon>Sphingobacteriales</taxon>
        <taxon>Sphingobacteriaceae</taxon>
        <taxon>Solitalea</taxon>
    </lineage>
</organism>
<protein>
    <submittedName>
        <fullName evidence="5">HIT family protein</fullName>
    </submittedName>
</protein>
<dbReference type="RefSeq" id="WP_252589786.1">
    <property type="nucleotide sequence ID" value="NZ_JAMWYS010000061.1"/>
</dbReference>
<dbReference type="EMBL" id="JAMWYS010000061">
    <property type="protein sequence ID" value="MCO4294755.1"/>
    <property type="molecule type" value="Genomic_DNA"/>
</dbReference>
<evidence type="ECO:0000313" key="6">
    <source>
        <dbReference type="Proteomes" id="UP001155182"/>
    </source>
</evidence>
<evidence type="ECO:0000259" key="4">
    <source>
        <dbReference type="PROSITE" id="PS51084"/>
    </source>
</evidence>
<dbReference type="InterPro" id="IPR036265">
    <property type="entry name" value="HIT-like_sf"/>
</dbReference>
<gene>
    <name evidence="5" type="ORF">NF867_17970</name>
</gene>
<dbReference type="PANTHER" id="PTHR46648:SF1">
    <property type="entry name" value="ADENOSINE 5'-MONOPHOSPHORAMIDASE HNT1"/>
    <property type="match status" value="1"/>
</dbReference>
<dbReference type="Proteomes" id="UP001155182">
    <property type="component" value="Unassembled WGS sequence"/>
</dbReference>
<feature type="domain" description="HIT" evidence="4">
    <location>
        <begin position="4"/>
        <end position="107"/>
    </location>
</feature>
<dbReference type="PANTHER" id="PTHR46648">
    <property type="entry name" value="HIT FAMILY PROTEIN 1"/>
    <property type="match status" value="1"/>
</dbReference>
<dbReference type="Gene3D" id="3.30.428.10">
    <property type="entry name" value="HIT-like"/>
    <property type="match status" value="1"/>
</dbReference>